<feature type="transmembrane region" description="Helical" evidence="1">
    <location>
        <begin position="52"/>
        <end position="71"/>
    </location>
</feature>
<feature type="transmembrane region" description="Helical" evidence="1">
    <location>
        <begin position="217"/>
        <end position="239"/>
    </location>
</feature>
<keyword evidence="1" id="KW-0812">Transmembrane</keyword>
<keyword evidence="1" id="KW-0472">Membrane</keyword>
<dbReference type="Proteomes" id="UP001224418">
    <property type="component" value="Unassembled WGS sequence"/>
</dbReference>
<accession>A0ABU0JUJ5</accession>
<dbReference type="RefSeq" id="WP_307356907.1">
    <property type="nucleotide sequence ID" value="NZ_BAAACJ010000049.1"/>
</dbReference>
<keyword evidence="1" id="KW-1133">Transmembrane helix</keyword>
<organism evidence="2 3">
    <name type="scientific">Hathewaya limosa</name>
    <name type="common">Clostridium limosum</name>
    <dbReference type="NCBI Taxonomy" id="1536"/>
    <lineage>
        <taxon>Bacteria</taxon>
        <taxon>Bacillati</taxon>
        <taxon>Bacillota</taxon>
        <taxon>Clostridia</taxon>
        <taxon>Eubacteriales</taxon>
        <taxon>Clostridiaceae</taxon>
        <taxon>Hathewaya</taxon>
    </lineage>
</organism>
<feature type="transmembrane region" description="Helical" evidence="1">
    <location>
        <begin position="148"/>
        <end position="170"/>
    </location>
</feature>
<keyword evidence="3" id="KW-1185">Reference proteome</keyword>
<proteinExistence type="predicted"/>
<feature type="transmembrane region" description="Helical" evidence="1">
    <location>
        <begin position="83"/>
        <end position="105"/>
    </location>
</feature>
<dbReference type="EMBL" id="JAUSWN010000027">
    <property type="protein sequence ID" value="MDQ0480770.1"/>
    <property type="molecule type" value="Genomic_DNA"/>
</dbReference>
<name>A0ABU0JUJ5_HATLI</name>
<evidence type="ECO:0000256" key="1">
    <source>
        <dbReference type="SAM" id="Phobius"/>
    </source>
</evidence>
<reference evidence="2 3" key="1">
    <citation type="submission" date="2023-07" db="EMBL/GenBank/DDBJ databases">
        <title>Genomic Encyclopedia of Type Strains, Phase IV (KMG-IV): sequencing the most valuable type-strain genomes for metagenomic binning, comparative biology and taxonomic classification.</title>
        <authorList>
            <person name="Goeker M."/>
        </authorList>
    </citation>
    <scope>NUCLEOTIDE SEQUENCE [LARGE SCALE GENOMIC DNA]</scope>
    <source>
        <strain evidence="2 3">DSM 1400</strain>
    </source>
</reference>
<sequence>MNISNKIYKYQLKIAQKVFSVYYAIFGAFLVSIIVATKILDRCNGEVNGVDLGAFITIFVLGLCSFKKPFYFSQGNNVSRKSFIIGTIKYGVVMTAILPFINIIISKALSIFTDSPNIFDLIYMLPENFQIYLNPALSDMKLYLLINYIWSFTIGLLIFMTGLTITMIYFRLNKIGQIVVSLIPIMMLIGMDCFGDFNENIGIPVIMKLLGFQPQNPYIGIITFIILSLVAMIIQLSLVRRATINKE</sequence>
<gene>
    <name evidence="2" type="ORF">QOZ93_002520</name>
</gene>
<evidence type="ECO:0008006" key="4">
    <source>
        <dbReference type="Google" id="ProtNLM"/>
    </source>
</evidence>
<evidence type="ECO:0000313" key="2">
    <source>
        <dbReference type="EMBL" id="MDQ0480770.1"/>
    </source>
</evidence>
<feature type="transmembrane region" description="Helical" evidence="1">
    <location>
        <begin position="21"/>
        <end position="40"/>
    </location>
</feature>
<feature type="transmembrane region" description="Helical" evidence="1">
    <location>
        <begin position="177"/>
        <end position="197"/>
    </location>
</feature>
<comment type="caution">
    <text evidence="2">The sequence shown here is derived from an EMBL/GenBank/DDBJ whole genome shotgun (WGS) entry which is preliminary data.</text>
</comment>
<protein>
    <recommendedName>
        <fullName evidence="4">ABC transporter permease</fullName>
    </recommendedName>
</protein>
<evidence type="ECO:0000313" key="3">
    <source>
        <dbReference type="Proteomes" id="UP001224418"/>
    </source>
</evidence>